<accession>A0AAU9IIJ3</accession>
<keyword evidence="2" id="KW-1185">Reference proteome</keyword>
<comment type="caution">
    <text evidence="1">The sequence shown here is derived from an EMBL/GenBank/DDBJ whole genome shotgun (WGS) entry which is preliminary data.</text>
</comment>
<evidence type="ECO:0000313" key="1">
    <source>
        <dbReference type="EMBL" id="CAG9313031.1"/>
    </source>
</evidence>
<sequence>MHEGALKALKNLLEGVIEALPPDRGLSRLSRHIDPLIDSLQRLLPFIVPSQIQDFLEVLDTLVTNLSEKIQELGNVSELTNHIETLIKMILKAESMSRKEPNDKLGNKILSSIINITAYEETRTKSIGSQSNFLAAFTNILKQLENSNMEYWHPLDQNWQIFVVAVHKVDSFHELTDCKLIIDQALNIMKIVSKSERLFSIHREILTLAKYSFFDSEKIVKTILASCLLGDCPNKELKSSLRLEVLEMLSLFGVSTAHKKLTWGLYQSLSDSNLEVVAKSLEELHIQLETLKNIVLEKPDFLSGFVYKNKEILPALTAKFLEFFENPNENIQLSSTLVLQDLLQCLPVVVFDILNVKNPISHDYYEKFEEELLGNFKEVIRKVVATYLSQPEGPFKESLHSCLLIIKEKNSKAIYIEAIEAKSAGMLKRWDYLNAIFHLH</sequence>
<protein>
    <submittedName>
        <fullName evidence="1">Uncharacterized protein</fullName>
    </submittedName>
</protein>
<dbReference type="Proteomes" id="UP001162131">
    <property type="component" value="Unassembled WGS sequence"/>
</dbReference>
<evidence type="ECO:0000313" key="2">
    <source>
        <dbReference type="Proteomes" id="UP001162131"/>
    </source>
</evidence>
<dbReference type="EMBL" id="CAJZBQ010000009">
    <property type="protein sequence ID" value="CAG9313031.1"/>
    <property type="molecule type" value="Genomic_DNA"/>
</dbReference>
<dbReference type="SUPFAM" id="SSF48371">
    <property type="entry name" value="ARM repeat"/>
    <property type="match status" value="1"/>
</dbReference>
<dbReference type="AlphaFoldDB" id="A0AAU9IIJ3"/>
<dbReference type="InterPro" id="IPR016024">
    <property type="entry name" value="ARM-type_fold"/>
</dbReference>
<proteinExistence type="predicted"/>
<reference evidence="1" key="1">
    <citation type="submission" date="2021-09" db="EMBL/GenBank/DDBJ databases">
        <authorList>
            <consortium name="AG Swart"/>
            <person name="Singh M."/>
            <person name="Singh A."/>
            <person name="Seah K."/>
            <person name="Emmerich C."/>
        </authorList>
    </citation>
    <scope>NUCLEOTIDE SEQUENCE</scope>
    <source>
        <strain evidence="1">ATCC30299</strain>
    </source>
</reference>
<name>A0AAU9IIJ3_9CILI</name>
<gene>
    <name evidence="1" type="ORF">BSTOLATCC_MIC7816</name>
</gene>
<organism evidence="1 2">
    <name type="scientific">Blepharisma stoltei</name>
    <dbReference type="NCBI Taxonomy" id="1481888"/>
    <lineage>
        <taxon>Eukaryota</taxon>
        <taxon>Sar</taxon>
        <taxon>Alveolata</taxon>
        <taxon>Ciliophora</taxon>
        <taxon>Postciliodesmatophora</taxon>
        <taxon>Heterotrichea</taxon>
        <taxon>Heterotrichida</taxon>
        <taxon>Blepharismidae</taxon>
        <taxon>Blepharisma</taxon>
    </lineage>
</organism>